<dbReference type="InterPro" id="IPR036397">
    <property type="entry name" value="RNaseH_sf"/>
</dbReference>
<dbReference type="GO" id="GO:0004523">
    <property type="term" value="F:RNA-DNA hybrid ribonuclease activity"/>
    <property type="evidence" value="ECO:0007669"/>
    <property type="project" value="InterPro"/>
</dbReference>
<dbReference type="InterPro" id="IPR044730">
    <property type="entry name" value="RNase_H-like_dom_plant"/>
</dbReference>
<reference evidence="2 3" key="1">
    <citation type="submission" date="2017-11" db="EMBL/GenBank/DDBJ databases">
        <title>De-novo sequencing of pomegranate (Punica granatum L.) genome.</title>
        <authorList>
            <person name="Akparov Z."/>
            <person name="Amiraslanov A."/>
            <person name="Hajiyeva S."/>
            <person name="Abbasov M."/>
            <person name="Kaur K."/>
            <person name="Hamwieh A."/>
            <person name="Solovyev V."/>
            <person name="Salamov A."/>
            <person name="Braich B."/>
            <person name="Kosarev P."/>
            <person name="Mahmoud A."/>
            <person name="Hajiyev E."/>
            <person name="Babayeva S."/>
            <person name="Izzatullayeva V."/>
            <person name="Mammadov A."/>
            <person name="Mammadov A."/>
            <person name="Sharifova S."/>
            <person name="Ojaghi J."/>
            <person name="Eynullazada K."/>
            <person name="Bayramov B."/>
            <person name="Abdulazimova A."/>
            <person name="Shahmuradov I."/>
        </authorList>
    </citation>
    <scope>NUCLEOTIDE SEQUENCE [LARGE SCALE GENOMIC DNA]</scope>
    <source>
        <strain evidence="3">cv. AG2017</strain>
        <tissue evidence="2">Leaf</tissue>
    </source>
</reference>
<protein>
    <recommendedName>
        <fullName evidence="1">RNase H type-1 domain-containing protein</fullName>
    </recommendedName>
</protein>
<evidence type="ECO:0000259" key="1">
    <source>
        <dbReference type="Pfam" id="PF13456"/>
    </source>
</evidence>
<dbReference type="InterPro" id="IPR053151">
    <property type="entry name" value="RNase_H-like"/>
</dbReference>
<comment type="caution">
    <text evidence="2">The sequence shown here is derived from an EMBL/GenBank/DDBJ whole genome shotgun (WGS) entry which is preliminary data.</text>
</comment>
<dbReference type="CDD" id="cd06222">
    <property type="entry name" value="RNase_H_like"/>
    <property type="match status" value="1"/>
</dbReference>
<name>A0A2I0HRP2_PUNGR</name>
<dbReference type="EMBL" id="PGOL01005950">
    <property type="protein sequence ID" value="PKI34385.1"/>
    <property type="molecule type" value="Genomic_DNA"/>
</dbReference>
<dbReference type="STRING" id="22663.A0A2I0HRP2"/>
<keyword evidence="3" id="KW-1185">Reference proteome</keyword>
<gene>
    <name evidence="2" type="ORF">CRG98_045225</name>
</gene>
<dbReference type="PANTHER" id="PTHR47723">
    <property type="entry name" value="OS05G0353850 PROTEIN"/>
    <property type="match status" value="1"/>
</dbReference>
<accession>A0A2I0HRP2</accession>
<dbReference type="Pfam" id="PF13456">
    <property type="entry name" value="RVT_3"/>
    <property type="match status" value="1"/>
</dbReference>
<dbReference type="PANTHER" id="PTHR47723:SF13">
    <property type="entry name" value="PUTATIVE-RELATED"/>
    <property type="match status" value="1"/>
</dbReference>
<sequence>MDFWNSLEVPLSKRDTFILLIWKKRDETIFQRASNSVNLPNLCICKSAEFQALLSSTVIRTTHSMNIAWTSPPSRWMKLNTDGSASGNPGHAGARGVLRNELGRCIRGFALFLGTTNTLVAELWAIREGLVMAKSLGVRSLWVELDAKGTRETLPRVSGAARLS</sequence>
<feature type="domain" description="RNase H type-1" evidence="1">
    <location>
        <begin position="80"/>
        <end position="148"/>
    </location>
</feature>
<evidence type="ECO:0000313" key="2">
    <source>
        <dbReference type="EMBL" id="PKI34385.1"/>
    </source>
</evidence>
<dbReference type="Gene3D" id="3.30.420.10">
    <property type="entry name" value="Ribonuclease H-like superfamily/Ribonuclease H"/>
    <property type="match status" value="1"/>
</dbReference>
<dbReference type="InterPro" id="IPR002156">
    <property type="entry name" value="RNaseH_domain"/>
</dbReference>
<dbReference type="GO" id="GO:0003676">
    <property type="term" value="F:nucleic acid binding"/>
    <property type="evidence" value="ECO:0007669"/>
    <property type="project" value="InterPro"/>
</dbReference>
<dbReference type="InterPro" id="IPR012337">
    <property type="entry name" value="RNaseH-like_sf"/>
</dbReference>
<organism evidence="2 3">
    <name type="scientific">Punica granatum</name>
    <name type="common">Pomegranate</name>
    <dbReference type="NCBI Taxonomy" id="22663"/>
    <lineage>
        <taxon>Eukaryota</taxon>
        <taxon>Viridiplantae</taxon>
        <taxon>Streptophyta</taxon>
        <taxon>Embryophyta</taxon>
        <taxon>Tracheophyta</taxon>
        <taxon>Spermatophyta</taxon>
        <taxon>Magnoliopsida</taxon>
        <taxon>eudicotyledons</taxon>
        <taxon>Gunneridae</taxon>
        <taxon>Pentapetalae</taxon>
        <taxon>rosids</taxon>
        <taxon>malvids</taxon>
        <taxon>Myrtales</taxon>
        <taxon>Lythraceae</taxon>
        <taxon>Punica</taxon>
    </lineage>
</organism>
<dbReference type="Proteomes" id="UP000233551">
    <property type="component" value="Unassembled WGS sequence"/>
</dbReference>
<evidence type="ECO:0000313" key="3">
    <source>
        <dbReference type="Proteomes" id="UP000233551"/>
    </source>
</evidence>
<dbReference type="SUPFAM" id="SSF53098">
    <property type="entry name" value="Ribonuclease H-like"/>
    <property type="match status" value="1"/>
</dbReference>
<proteinExistence type="predicted"/>
<dbReference type="AlphaFoldDB" id="A0A2I0HRP2"/>